<gene>
    <name evidence="1" type="ORF">B1806_14985</name>
</gene>
<organism evidence="1 2">
    <name type="scientific">Metallibacterium scheffleri</name>
    <dbReference type="NCBI Taxonomy" id="993689"/>
    <lineage>
        <taxon>Bacteria</taxon>
        <taxon>Pseudomonadati</taxon>
        <taxon>Pseudomonadota</taxon>
        <taxon>Gammaproteobacteria</taxon>
        <taxon>Lysobacterales</taxon>
        <taxon>Rhodanobacteraceae</taxon>
        <taxon>Metallibacterium</taxon>
    </lineage>
</organism>
<evidence type="ECO:0000313" key="1">
    <source>
        <dbReference type="EMBL" id="THD07337.1"/>
    </source>
</evidence>
<dbReference type="RefSeq" id="WP_081126289.1">
    <property type="nucleotide sequence ID" value="NZ_LDOS01000001.1"/>
</dbReference>
<evidence type="ECO:0008006" key="3">
    <source>
        <dbReference type="Google" id="ProtNLM"/>
    </source>
</evidence>
<keyword evidence="2" id="KW-1185">Reference proteome</keyword>
<proteinExistence type="predicted"/>
<reference evidence="1 2" key="1">
    <citation type="submission" date="2017-02" db="EMBL/GenBank/DDBJ databases">
        <title>Whole genome sequencing of Metallibacterium scheffleri DSM 24874 (T).</title>
        <authorList>
            <person name="Kumar S."/>
            <person name="Patil P."/>
            <person name="Patil P.B."/>
        </authorList>
    </citation>
    <scope>NUCLEOTIDE SEQUENCE [LARGE SCALE GENOMIC DNA]</scope>
    <source>
        <strain evidence="1 2">DSM 24874</strain>
    </source>
</reference>
<accession>A0A4S3KFJ3</accession>
<evidence type="ECO:0000313" key="2">
    <source>
        <dbReference type="Proteomes" id="UP000307749"/>
    </source>
</evidence>
<dbReference type="Proteomes" id="UP000307749">
    <property type="component" value="Unassembled WGS sequence"/>
</dbReference>
<dbReference type="STRING" id="993689.GCA_002077135_00937"/>
<name>A0A4S3KFJ3_9GAMM</name>
<comment type="caution">
    <text evidence="1">The sequence shown here is derived from an EMBL/GenBank/DDBJ whole genome shotgun (WGS) entry which is preliminary data.</text>
</comment>
<dbReference type="EMBL" id="MWQO01000061">
    <property type="protein sequence ID" value="THD07337.1"/>
    <property type="molecule type" value="Genomic_DNA"/>
</dbReference>
<protein>
    <recommendedName>
        <fullName evidence="3">TniQ family protein</fullName>
    </recommendedName>
</protein>
<dbReference type="AlphaFoldDB" id="A0A4S3KFJ3"/>
<sequence>MAPEQSFKPLSPPQARMWTALPPLQLRGTGTAQVESLDHYLIRLVDLVGITHDRMLEICNAAAGQILFPPHGTSSPFLCNETELEARIAAIERLTGQNDLLRHGTPWACSAVMGVHAFSSAARARRWCPVCYLQWDVDRSAEPLTWSIEIKKLCSLHGSELVDRCRSCGKAQPVRTHYRARRACRFCRTPLGWDAEPVSAHLTPLDRWVESQVDQVIELCSDPAQEKLPADRFHQFLEAFSVMHGDRADLPSALRSVVSLWSYAPATKISLKMLVNLAGMHGCSVLDILLDPVRTAQREPFFGFWQGFDYLPLTPRSRLRGSVRLQVALRNLLRRAAVCYLPSLALVADHAGCKQPEILHVQNQVLAAYRQARRVQHGKHKSKLFEQAIQPALDALGLIQIKRVMLYKIVPEIVTASRLDKTDARRIAETALILRRAKRAHDASLAVLPDTARDTVWLQ</sequence>